<evidence type="ECO:0000259" key="3">
    <source>
        <dbReference type="Pfam" id="PF17853"/>
    </source>
</evidence>
<comment type="caution">
    <text evidence="4">The sequence shown here is derived from an EMBL/GenBank/DDBJ whole genome shotgun (WGS) entry which is preliminary data.</text>
</comment>
<evidence type="ECO:0000313" key="4">
    <source>
        <dbReference type="EMBL" id="MEE2062025.1"/>
    </source>
</evidence>
<keyword evidence="5" id="KW-1185">Reference proteome</keyword>
<dbReference type="Gene3D" id="1.10.10.2840">
    <property type="entry name" value="PucR C-terminal helix-turn-helix domain"/>
    <property type="match status" value="1"/>
</dbReference>
<evidence type="ECO:0000256" key="1">
    <source>
        <dbReference type="ARBA" id="ARBA00006754"/>
    </source>
</evidence>
<proteinExistence type="inferred from homology"/>
<sequence>MSLDDSVQDLADRLGTPLVVLDLELKVVAYSIHDTAVRRARLGRLLAGSAAPVTDSVVRVHGLRTATHPVRVPADANREALVVTPLRHDKRPLGYLYFVDDRPSPDRSAAEEASALESACPEIAMLLSLKLSEARHSGEHSRFVLAALLGDSVVERRHAAATLLQEGLIEDVDQYSVLVFRAPDLAPRSVTRLAVEETLEFTSRSTTVKIVGAVLGTDGIVLFPRPVNKTRLGQILASADLEQVTAGVGGVKRSLNEAVDSFHEAQIACRASTLDARRYGRVAFWDGLGLDRLLLQLPLDRLTPNDLPPGVQRLLAAPNGRELASTLETYLDNGGEVQRTAQHLNVHRSTLYYRLDRIREVTGCELSDGVTRLDLHAGLRVARLSALWLRG</sequence>
<dbReference type="Pfam" id="PF17853">
    <property type="entry name" value="GGDEF_2"/>
    <property type="match status" value="1"/>
</dbReference>
<dbReference type="InterPro" id="IPR009057">
    <property type="entry name" value="Homeodomain-like_sf"/>
</dbReference>
<feature type="domain" description="PucR C-terminal helix-turn-helix" evidence="2">
    <location>
        <begin position="323"/>
        <end position="381"/>
    </location>
</feature>
<evidence type="ECO:0000313" key="5">
    <source>
        <dbReference type="Proteomes" id="UP001336020"/>
    </source>
</evidence>
<dbReference type="EMBL" id="JAUTXY010000026">
    <property type="protein sequence ID" value="MEE2062025.1"/>
    <property type="molecule type" value="Genomic_DNA"/>
</dbReference>
<gene>
    <name evidence="4" type="ORF">Q7514_31315</name>
</gene>
<dbReference type="InterPro" id="IPR051448">
    <property type="entry name" value="CdaR-like_regulators"/>
</dbReference>
<protein>
    <submittedName>
        <fullName evidence="4">Helix-turn-helix domain-containing protein</fullName>
    </submittedName>
</protein>
<dbReference type="SUPFAM" id="SSF46689">
    <property type="entry name" value="Homeodomain-like"/>
    <property type="match status" value="1"/>
</dbReference>
<dbReference type="InterPro" id="IPR025736">
    <property type="entry name" value="PucR_C-HTH_dom"/>
</dbReference>
<organism evidence="4 5">
    <name type="scientific">Rhodococcus artemisiae</name>
    <dbReference type="NCBI Taxonomy" id="714159"/>
    <lineage>
        <taxon>Bacteria</taxon>
        <taxon>Bacillati</taxon>
        <taxon>Actinomycetota</taxon>
        <taxon>Actinomycetes</taxon>
        <taxon>Mycobacteriales</taxon>
        <taxon>Nocardiaceae</taxon>
        <taxon>Rhodococcus</taxon>
    </lineage>
</organism>
<dbReference type="PANTHER" id="PTHR33744">
    <property type="entry name" value="CARBOHYDRATE DIACID REGULATOR"/>
    <property type="match status" value="1"/>
</dbReference>
<accession>A0ABU7LKG2</accession>
<feature type="domain" description="CdaR GGDEF-like" evidence="3">
    <location>
        <begin position="174"/>
        <end position="271"/>
    </location>
</feature>
<dbReference type="Proteomes" id="UP001336020">
    <property type="component" value="Unassembled WGS sequence"/>
</dbReference>
<dbReference type="InterPro" id="IPR041522">
    <property type="entry name" value="CdaR_GGDEF"/>
</dbReference>
<name>A0ABU7LKG2_9NOCA</name>
<comment type="similarity">
    <text evidence="1">Belongs to the CdaR family.</text>
</comment>
<dbReference type="Pfam" id="PF13556">
    <property type="entry name" value="HTH_30"/>
    <property type="match status" value="1"/>
</dbReference>
<dbReference type="RefSeq" id="WP_330137154.1">
    <property type="nucleotide sequence ID" value="NZ_JAUTXY010000026.1"/>
</dbReference>
<dbReference type="PANTHER" id="PTHR33744:SF17">
    <property type="entry name" value="CONSERVED PROTEIN"/>
    <property type="match status" value="1"/>
</dbReference>
<reference evidence="4 5" key="1">
    <citation type="submission" date="2023-07" db="EMBL/GenBank/DDBJ databases">
        <authorList>
            <person name="Girao M."/>
            <person name="Carvalho M.F."/>
        </authorList>
    </citation>
    <scope>NUCLEOTIDE SEQUENCE [LARGE SCALE GENOMIC DNA]</scope>
    <source>
        <strain evidence="4 5">YIM65754</strain>
    </source>
</reference>
<evidence type="ECO:0000259" key="2">
    <source>
        <dbReference type="Pfam" id="PF13556"/>
    </source>
</evidence>
<dbReference type="InterPro" id="IPR042070">
    <property type="entry name" value="PucR_C-HTH_sf"/>
</dbReference>